<comment type="pathway">
    <text evidence="1 6">Metabolic intermediate biosynthesis; chorismate biosynthesis; chorismate from D-erythrose 4-phosphate and phosphoenolpyruvate: step 1/7.</text>
</comment>
<dbReference type="InterPro" id="IPR013785">
    <property type="entry name" value="Aldolase_TIM"/>
</dbReference>
<dbReference type="OrthoDB" id="2338at2759"/>
<keyword evidence="8" id="KW-1185">Reference proteome</keyword>
<dbReference type="EMBL" id="MDYQ01000265">
    <property type="protein sequence ID" value="PRP77420.1"/>
    <property type="molecule type" value="Genomic_DNA"/>
</dbReference>
<feature type="binding site" evidence="5">
    <location>
        <position position="294"/>
    </location>
    <ligand>
        <name>phosphoenolpyruvate</name>
        <dbReference type="ChEBI" id="CHEBI:58702"/>
    </ligand>
</feature>
<evidence type="ECO:0000256" key="4">
    <source>
        <dbReference type="ARBA" id="ARBA00047508"/>
    </source>
</evidence>
<dbReference type="GO" id="GO:0009073">
    <property type="term" value="P:aromatic amino acid family biosynthetic process"/>
    <property type="evidence" value="ECO:0007669"/>
    <property type="project" value="UniProtKB-KW"/>
</dbReference>
<comment type="similarity">
    <text evidence="2 6">Belongs to the class-II DAHP synthase family.</text>
</comment>
<organism evidence="7 8">
    <name type="scientific">Planoprotostelium fungivorum</name>
    <dbReference type="NCBI Taxonomy" id="1890364"/>
    <lineage>
        <taxon>Eukaryota</taxon>
        <taxon>Amoebozoa</taxon>
        <taxon>Evosea</taxon>
        <taxon>Variosea</taxon>
        <taxon>Cavosteliida</taxon>
        <taxon>Cavosteliaceae</taxon>
        <taxon>Planoprotostelium</taxon>
    </lineage>
</organism>
<protein>
    <recommendedName>
        <fullName evidence="6">Phospho-2-dehydro-3-deoxyheptonate aldolase</fullName>
        <ecNumber evidence="6">2.5.1.54</ecNumber>
    </recommendedName>
</protein>
<keyword evidence="5" id="KW-0104">Cadmium</keyword>
<feature type="binding site" evidence="5">
    <location>
        <position position="77"/>
    </location>
    <ligand>
        <name>Mn(2+)</name>
        <dbReference type="ChEBI" id="CHEBI:29035"/>
    </ligand>
</feature>
<keyword evidence="3 6" id="KW-0808">Transferase</keyword>
<dbReference type="InParanoid" id="A0A2P6N0G9"/>
<dbReference type="GO" id="GO:0009423">
    <property type="term" value="P:chorismate biosynthetic process"/>
    <property type="evidence" value="ECO:0007669"/>
    <property type="project" value="UniProtKB-UniPathway"/>
</dbReference>
<feature type="binding site" evidence="5">
    <location>
        <position position="399"/>
    </location>
    <ligand>
        <name>Mn(2+)</name>
        <dbReference type="ChEBI" id="CHEBI:29035"/>
    </ligand>
</feature>
<evidence type="ECO:0000256" key="2">
    <source>
        <dbReference type="ARBA" id="ARBA00008911"/>
    </source>
</evidence>
<dbReference type="UniPathway" id="UPA00053">
    <property type="reaction ID" value="UER00084"/>
</dbReference>
<dbReference type="AlphaFoldDB" id="A0A2P6N0G9"/>
<sequence>MDPTATQGHSKEWSPESWKTFPIKQQPDYADPEAVKKAVSKVRQLPPLVHHKEIRSLKNYLAKAAQGKAFLLQGGDCAERFIDCSQKPIEDKFKILLQMSLVIIYGARVPVVRLARMAGQFAKPRTSNYETVNGNRIPSFKGDNINDYDISKREPDPDRMVQAYFHSAATLNYIRAMISGGVADLHNPRAWILDHVKEDATRREYETMIEQITDNISFFDLLHDHRQDENLSKVEFFTSHEGLLLEFESALTKQIGGKHYNLGAHFLWIGDRTRDIDGAHVEYFRGIANPIGIKLGPTSEPDIIIKLIHLLNPDKEEGKLTLITRYGADQVEKLLPIHIQAAKSTGVPVLWICDPCHGNTETSPSGVKTRNVERMSLELIRTFQIHQKEGSRLGGVHLEMTGDNVTECIGGSIHLDHPDLTRNYETFCDPRLNYTQSLDIAFTISQHLKEKNVAMRKMTQ</sequence>
<evidence type="ECO:0000313" key="8">
    <source>
        <dbReference type="Proteomes" id="UP000241769"/>
    </source>
</evidence>
<comment type="catalytic activity">
    <reaction evidence="4 6">
        <text>D-erythrose 4-phosphate + phosphoenolpyruvate + H2O = 7-phospho-2-dehydro-3-deoxy-D-arabino-heptonate + phosphate</text>
        <dbReference type="Rhea" id="RHEA:14717"/>
        <dbReference type="ChEBI" id="CHEBI:15377"/>
        <dbReference type="ChEBI" id="CHEBI:16897"/>
        <dbReference type="ChEBI" id="CHEBI:43474"/>
        <dbReference type="ChEBI" id="CHEBI:58394"/>
        <dbReference type="ChEBI" id="CHEBI:58702"/>
        <dbReference type="EC" id="2.5.1.54"/>
    </reaction>
</comment>
<dbReference type="Pfam" id="PF01474">
    <property type="entry name" value="DAHP_synth_2"/>
    <property type="match status" value="1"/>
</dbReference>
<dbReference type="PANTHER" id="PTHR21337">
    <property type="entry name" value="PHOSPHO-2-DEHYDRO-3-DEOXYHEPTONATE ALDOLASE 1, 2"/>
    <property type="match status" value="1"/>
</dbReference>
<keyword evidence="6" id="KW-0028">Amino-acid biosynthesis</keyword>
<evidence type="ECO:0000256" key="5">
    <source>
        <dbReference type="PIRSR" id="PIRSR602480-1"/>
    </source>
</evidence>
<dbReference type="Gene3D" id="3.20.20.70">
    <property type="entry name" value="Aldolase class I"/>
    <property type="match status" value="1"/>
</dbReference>
<feature type="binding site" evidence="5">
    <location>
        <position position="429"/>
    </location>
    <ligand>
        <name>Mn(2+)</name>
        <dbReference type="ChEBI" id="CHEBI:29035"/>
    </ligand>
</feature>
<evidence type="ECO:0000256" key="3">
    <source>
        <dbReference type="ARBA" id="ARBA00022679"/>
    </source>
</evidence>
<name>A0A2P6N0G9_9EUKA</name>
<evidence type="ECO:0000256" key="6">
    <source>
        <dbReference type="RuleBase" id="RU363071"/>
    </source>
</evidence>
<dbReference type="InterPro" id="IPR002480">
    <property type="entry name" value="DAHP_synth_2"/>
</dbReference>
<gene>
    <name evidence="7" type="ORF">PROFUN_14273</name>
</gene>
<evidence type="ECO:0000256" key="1">
    <source>
        <dbReference type="ARBA" id="ARBA00004688"/>
    </source>
</evidence>
<dbReference type="STRING" id="1890364.A0A2P6N0G9"/>
<dbReference type="GO" id="GO:0003849">
    <property type="term" value="F:3-deoxy-7-phosphoheptulonate synthase activity"/>
    <property type="evidence" value="ECO:0007669"/>
    <property type="project" value="UniProtKB-EC"/>
</dbReference>
<dbReference type="EC" id="2.5.1.54" evidence="6"/>
<feature type="binding site" evidence="5">
    <location>
        <position position="325"/>
    </location>
    <ligand>
        <name>phosphoenolpyruvate</name>
        <dbReference type="ChEBI" id="CHEBI:58702"/>
    </ligand>
</feature>
<reference evidence="7 8" key="1">
    <citation type="journal article" date="2018" name="Genome Biol. Evol.">
        <title>Multiple Roots of Fruiting Body Formation in Amoebozoa.</title>
        <authorList>
            <person name="Hillmann F."/>
            <person name="Forbes G."/>
            <person name="Novohradska S."/>
            <person name="Ferling I."/>
            <person name="Riege K."/>
            <person name="Groth M."/>
            <person name="Westermann M."/>
            <person name="Marz M."/>
            <person name="Spaller T."/>
            <person name="Winckler T."/>
            <person name="Schaap P."/>
            <person name="Glockner G."/>
        </authorList>
    </citation>
    <scope>NUCLEOTIDE SEQUENCE [LARGE SCALE GENOMIC DNA]</scope>
    <source>
        <strain evidence="7 8">Jena</strain>
    </source>
</reference>
<feature type="binding site" evidence="5">
    <location>
        <position position="116"/>
    </location>
    <ligand>
        <name>phosphoenolpyruvate</name>
        <dbReference type="ChEBI" id="CHEBI:58702"/>
    </ligand>
</feature>
<comment type="cofactor">
    <cofactor evidence="5">
        <name>Mn(2+)</name>
        <dbReference type="ChEBI" id="CHEBI:29035"/>
    </cofactor>
    <cofactor evidence="5">
        <name>Co(2+)</name>
        <dbReference type="ChEBI" id="CHEBI:48828"/>
    </cofactor>
    <cofactor evidence="5">
        <name>Cd(2+)</name>
        <dbReference type="ChEBI" id="CHEBI:48775"/>
    </cofactor>
    <text evidence="5">Binds 1 divalent cation per subunit. The enzyme is active with manganese, cobalt or cadmium ions.</text>
</comment>
<evidence type="ECO:0000313" key="7">
    <source>
        <dbReference type="EMBL" id="PRP77420.1"/>
    </source>
</evidence>
<keyword evidence="6" id="KW-0057">Aromatic amino acid biosynthesis</keyword>
<accession>A0A2P6N0G9</accession>
<dbReference type="Proteomes" id="UP000241769">
    <property type="component" value="Unassembled WGS sequence"/>
</dbReference>
<keyword evidence="5" id="KW-0464">Manganese</keyword>
<dbReference type="SUPFAM" id="SSF51569">
    <property type="entry name" value="Aldolase"/>
    <property type="match status" value="1"/>
</dbReference>
<keyword evidence="5" id="KW-0170">Cobalt</keyword>
<comment type="caution">
    <text evidence="7">The sequence shown here is derived from an EMBL/GenBank/DDBJ whole genome shotgun (WGS) entry which is preliminary data.</text>
</comment>
<dbReference type="GO" id="GO:0008652">
    <property type="term" value="P:amino acid biosynthetic process"/>
    <property type="evidence" value="ECO:0007669"/>
    <property type="project" value="UniProtKB-KW"/>
</dbReference>
<dbReference type="PANTHER" id="PTHR21337:SF0">
    <property type="entry name" value="PHOSPHO-2-DEHYDRO-3-DEOXYHEPTONATE ALDOLASE"/>
    <property type="match status" value="1"/>
</dbReference>
<proteinExistence type="inferred from homology"/>
<feature type="binding site" evidence="5">
    <location>
        <position position="357"/>
    </location>
    <ligand>
        <name>Mn(2+)</name>
        <dbReference type="ChEBI" id="CHEBI:29035"/>
    </ligand>
</feature>